<feature type="region of interest" description="Disordered" evidence="1">
    <location>
        <begin position="61"/>
        <end position="103"/>
    </location>
</feature>
<dbReference type="EMBL" id="QKWK01000018">
    <property type="protein sequence ID" value="TXT03857.1"/>
    <property type="molecule type" value="Genomic_DNA"/>
</dbReference>
<feature type="compositionally biased region" description="Low complexity" evidence="1">
    <location>
        <begin position="93"/>
        <end position="103"/>
    </location>
</feature>
<protein>
    <submittedName>
        <fullName evidence="3">Uncharacterized protein</fullName>
    </submittedName>
</protein>
<evidence type="ECO:0000313" key="4">
    <source>
        <dbReference type="Proteomes" id="UP000473826"/>
    </source>
</evidence>
<accession>A0A7D8YU39</accession>
<gene>
    <name evidence="3" type="ORF">VHUM_04280</name>
</gene>
<feature type="signal peptide" evidence="2">
    <location>
        <begin position="1"/>
        <end position="19"/>
    </location>
</feature>
<evidence type="ECO:0000256" key="2">
    <source>
        <dbReference type="SAM" id="SignalP"/>
    </source>
</evidence>
<keyword evidence="2" id="KW-0732">Signal</keyword>
<keyword evidence="4" id="KW-1185">Reference proteome</keyword>
<proteinExistence type="predicted"/>
<evidence type="ECO:0000256" key="1">
    <source>
        <dbReference type="SAM" id="MobiDB-lite"/>
    </source>
</evidence>
<reference evidence="3 4" key="1">
    <citation type="journal article" date="2019" name="PLoS Genet.">
        <title>Convergent evolution of linked mating-type loci in basidiomycete fungi.</title>
        <authorList>
            <person name="Sun S."/>
            <person name="Coelho M.A."/>
            <person name="Heitman J."/>
            <person name="Nowrousian M."/>
        </authorList>
    </citation>
    <scope>NUCLEOTIDE SEQUENCE [LARGE SCALE GENOMIC DNA]</scope>
    <source>
        <strain evidence="3 4">CBS 4282</strain>
    </source>
</reference>
<name>A0A7D8YU39_VANHU</name>
<evidence type="ECO:0000313" key="3">
    <source>
        <dbReference type="EMBL" id="TXT03857.1"/>
    </source>
</evidence>
<dbReference type="OrthoDB" id="2564511at2759"/>
<comment type="caution">
    <text evidence="3">The sequence shown here is derived from an EMBL/GenBank/DDBJ whole genome shotgun (WGS) entry which is preliminary data.</text>
</comment>
<feature type="chain" id="PRO_5029021010" evidence="2">
    <location>
        <begin position="20"/>
        <end position="145"/>
    </location>
</feature>
<dbReference type="AlphaFoldDB" id="A0A7D8YU39"/>
<dbReference type="Proteomes" id="UP000473826">
    <property type="component" value="Unassembled WGS sequence"/>
</dbReference>
<organism evidence="3 4">
    <name type="scientific">Vanrija humicola</name>
    <name type="common">Yeast</name>
    <name type="synonym">Cryptococcus humicola</name>
    <dbReference type="NCBI Taxonomy" id="5417"/>
    <lineage>
        <taxon>Eukaryota</taxon>
        <taxon>Fungi</taxon>
        <taxon>Dikarya</taxon>
        <taxon>Basidiomycota</taxon>
        <taxon>Agaricomycotina</taxon>
        <taxon>Tremellomycetes</taxon>
        <taxon>Trichosporonales</taxon>
        <taxon>Trichosporonaceae</taxon>
        <taxon>Vanrija</taxon>
    </lineage>
</organism>
<sequence>MVALFVFFGALAGIGYVDPEAQALNKAAAAADEFVVGGPVFDRQESQKQLERQIAERRALEEQWARKKRPNSVSRAGAGVGHTTHTRRATGCRASATTAPSARAADWTNKTSLSVVSSSASFLDLWALPPGPYRCFVISYMQHVG</sequence>